<dbReference type="InterPro" id="IPR050484">
    <property type="entry name" value="Transf_Hexapept/Carb_Anhydrase"/>
</dbReference>
<name>A0ABU9YHH9_9PROT</name>
<comment type="caution">
    <text evidence="1">The sequence shown here is derived from an EMBL/GenBank/DDBJ whole genome shotgun (WGS) entry which is preliminary data.</text>
</comment>
<dbReference type="SUPFAM" id="SSF51161">
    <property type="entry name" value="Trimeric LpxA-like enzymes"/>
    <property type="match status" value="1"/>
</dbReference>
<gene>
    <name evidence="1" type="ORF">WG926_08035</name>
</gene>
<dbReference type="EMBL" id="JBBKTW010000003">
    <property type="protein sequence ID" value="MEN2988249.1"/>
    <property type="molecule type" value="Genomic_DNA"/>
</dbReference>
<dbReference type="RefSeq" id="WP_345934576.1">
    <property type="nucleotide sequence ID" value="NZ_JBBKTV010000008.1"/>
</dbReference>
<dbReference type="InterPro" id="IPR011004">
    <property type="entry name" value="Trimer_LpxA-like_sf"/>
</dbReference>
<dbReference type="Proteomes" id="UP001413721">
    <property type="component" value="Unassembled WGS sequence"/>
</dbReference>
<reference evidence="1 2" key="1">
    <citation type="submission" date="2024-03" db="EMBL/GenBank/DDBJ databases">
        <title>High-quality draft genome sequencing of Tistrella sp. BH-R2-4.</title>
        <authorList>
            <person name="Dong C."/>
        </authorList>
    </citation>
    <scope>NUCLEOTIDE SEQUENCE [LARGE SCALE GENOMIC DNA]</scope>
    <source>
        <strain evidence="1 2">BH-R2-4</strain>
    </source>
</reference>
<dbReference type="Gene3D" id="2.160.10.10">
    <property type="entry name" value="Hexapeptide repeat proteins"/>
    <property type="match status" value="1"/>
</dbReference>
<dbReference type="PANTHER" id="PTHR13061:SF50">
    <property type="entry name" value="GAMMA CARBONIC ANHYDRASE 1, MITOCHONDRIAL"/>
    <property type="match status" value="1"/>
</dbReference>
<accession>A0ABU9YHH9</accession>
<evidence type="ECO:0000313" key="2">
    <source>
        <dbReference type="Proteomes" id="UP001413721"/>
    </source>
</evidence>
<sequence length="208" mass="21444">MTSPDIQLEAPTDIVPADAVARHFPGAIILPFADRFPRIDASCFIAPGAVVIGDVEIAAKSSVWYGCVLRGDVNSIRVGRGVNLQDGTIVHVNRASFATFIGDDVTVGHRAVIHACTLQAGAFVGMSATVLDGAVVDGGAIVGAGALVGQEKHVAAGELWGGVPARKLRDIGTDGMPMLTATARHYADLAAVHQGIVRQEMGPRTSGG</sequence>
<keyword evidence="2" id="KW-1185">Reference proteome</keyword>
<protein>
    <submittedName>
        <fullName evidence="1">Gamma carbonic anhydrase family protein</fullName>
    </submittedName>
</protein>
<dbReference type="InterPro" id="IPR047324">
    <property type="entry name" value="LbH_gamma_CA-like"/>
</dbReference>
<evidence type="ECO:0000313" key="1">
    <source>
        <dbReference type="EMBL" id="MEN2988249.1"/>
    </source>
</evidence>
<dbReference type="CDD" id="cd04645">
    <property type="entry name" value="LbH_gamma_CA_like"/>
    <property type="match status" value="1"/>
</dbReference>
<proteinExistence type="predicted"/>
<organism evidence="1 2">
    <name type="scientific">Tistrella arctica</name>
    <dbReference type="NCBI Taxonomy" id="3133430"/>
    <lineage>
        <taxon>Bacteria</taxon>
        <taxon>Pseudomonadati</taxon>
        <taxon>Pseudomonadota</taxon>
        <taxon>Alphaproteobacteria</taxon>
        <taxon>Geminicoccales</taxon>
        <taxon>Geminicoccaceae</taxon>
        <taxon>Tistrella</taxon>
    </lineage>
</organism>
<dbReference type="PANTHER" id="PTHR13061">
    <property type="entry name" value="DYNACTIN SUBUNIT P25"/>
    <property type="match status" value="1"/>
</dbReference>